<sequence>MAILTHLADPNPLPVHIPLSPTLKPVTTSSCSPISTTPSTCPSSPRKRKDQRRTRRMTLIAETTAEVSALSTLSPVTTNSGRRRRSLGRDIVQSSTGAVVADAGSDGVMETGMEELVLPASVVNVDDDWYEGGKDVRGRRGRENPFLVLLNMGEEEQLDVLRRG</sequence>
<dbReference type="EMBL" id="JADGJD010000388">
    <property type="protein sequence ID" value="KAJ3051505.1"/>
    <property type="molecule type" value="Genomic_DNA"/>
</dbReference>
<feature type="region of interest" description="Disordered" evidence="1">
    <location>
        <begin position="25"/>
        <end position="54"/>
    </location>
</feature>
<evidence type="ECO:0000313" key="2">
    <source>
        <dbReference type="EMBL" id="KAJ3051505.1"/>
    </source>
</evidence>
<protein>
    <submittedName>
        <fullName evidence="2">Uncharacterized protein</fullName>
    </submittedName>
</protein>
<dbReference type="AlphaFoldDB" id="A0AAD5SEM0"/>
<keyword evidence="3" id="KW-1185">Reference proteome</keyword>
<reference evidence="2" key="1">
    <citation type="submission" date="2020-05" db="EMBL/GenBank/DDBJ databases">
        <title>Phylogenomic resolution of chytrid fungi.</title>
        <authorList>
            <person name="Stajich J.E."/>
            <person name="Amses K."/>
            <person name="Simmons R."/>
            <person name="Seto K."/>
            <person name="Myers J."/>
            <person name="Bonds A."/>
            <person name="Quandt C.A."/>
            <person name="Barry K."/>
            <person name="Liu P."/>
            <person name="Grigoriev I."/>
            <person name="Longcore J.E."/>
            <person name="James T.Y."/>
        </authorList>
    </citation>
    <scope>NUCLEOTIDE SEQUENCE</scope>
    <source>
        <strain evidence="2">JEL0318</strain>
    </source>
</reference>
<name>A0AAD5SEM0_9FUNG</name>
<evidence type="ECO:0000313" key="3">
    <source>
        <dbReference type="Proteomes" id="UP001212841"/>
    </source>
</evidence>
<evidence type="ECO:0000256" key="1">
    <source>
        <dbReference type="SAM" id="MobiDB-lite"/>
    </source>
</evidence>
<gene>
    <name evidence="2" type="ORF">HK097_007469</name>
</gene>
<feature type="compositionally biased region" description="Basic residues" evidence="1">
    <location>
        <begin position="45"/>
        <end position="54"/>
    </location>
</feature>
<accession>A0AAD5SEM0</accession>
<dbReference type="Proteomes" id="UP001212841">
    <property type="component" value="Unassembled WGS sequence"/>
</dbReference>
<proteinExistence type="predicted"/>
<comment type="caution">
    <text evidence="2">The sequence shown here is derived from an EMBL/GenBank/DDBJ whole genome shotgun (WGS) entry which is preliminary data.</text>
</comment>
<feature type="compositionally biased region" description="Low complexity" evidence="1">
    <location>
        <begin position="25"/>
        <end position="44"/>
    </location>
</feature>
<organism evidence="2 3">
    <name type="scientific">Rhizophlyctis rosea</name>
    <dbReference type="NCBI Taxonomy" id="64517"/>
    <lineage>
        <taxon>Eukaryota</taxon>
        <taxon>Fungi</taxon>
        <taxon>Fungi incertae sedis</taxon>
        <taxon>Chytridiomycota</taxon>
        <taxon>Chytridiomycota incertae sedis</taxon>
        <taxon>Chytridiomycetes</taxon>
        <taxon>Rhizophlyctidales</taxon>
        <taxon>Rhizophlyctidaceae</taxon>
        <taxon>Rhizophlyctis</taxon>
    </lineage>
</organism>